<dbReference type="Gene3D" id="3.30.160.60">
    <property type="entry name" value="Classic Zinc Finger"/>
    <property type="match status" value="2"/>
</dbReference>
<evidence type="ECO:0000313" key="2">
    <source>
        <dbReference type="EMBL" id="QHT21693.1"/>
    </source>
</evidence>
<proteinExistence type="predicted"/>
<name>A0A6C0DZF0_9ZZZZ</name>
<dbReference type="InterPro" id="IPR013087">
    <property type="entry name" value="Znf_C2H2_type"/>
</dbReference>
<dbReference type="PROSITE" id="PS00028">
    <property type="entry name" value="ZINC_FINGER_C2H2_1"/>
    <property type="match status" value="1"/>
</dbReference>
<evidence type="ECO:0000259" key="1">
    <source>
        <dbReference type="PROSITE" id="PS00028"/>
    </source>
</evidence>
<feature type="domain" description="C2H2-type" evidence="1">
    <location>
        <begin position="81"/>
        <end position="103"/>
    </location>
</feature>
<sequence length="115" mass="13860">MTENITRKRFQHRCEQCNFNTSKPAEWLIHIETEKHKRGGKAKSKICENCNKEFKTHWLQKMHVLTFHKTIEERSKQKYYCNICDYIFFSKLYLDKHTNGIVHKNLVKALDSIKT</sequence>
<dbReference type="SUPFAM" id="SSF57667">
    <property type="entry name" value="beta-beta-alpha zinc fingers"/>
    <property type="match status" value="1"/>
</dbReference>
<dbReference type="SMART" id="SM00355">
    <property type="entry name" value="ZnF_C2H2"/>
    <property type="match status" value="3"/>
</dbReference>
<dbReference type="AlphaFoldDB" id="A0A6C0DZF0"/>
<dbReference type="EMBL" id="MN739696">
    <property type="protein sequence ID" value="QHT21693.1"/>
    <property type="molecule type" value="Genomic_DNA"/>
</dbReference>
<dbReference type="InterPro" id="IPR036236">
    <property type="entry name" value="Znf_C2H2_sf"/>
</dbReference>
<organism evidence="2">
    <name type="scientific">viral metagenome</name>
    <dbReference type="NCBI Taxonomy" id="1070528"/>
    <lineage>
        <taxon>unclassified sequences</taxon>
        <taxon>metagenomes</taxon>
        <taxon>organismal metagenomes</taxon>
    </lineage>
</organism>
<accession>A0A6C0DZF0</accession>
<reference evidence="2" key="1">
    <citation type="journal article" date="2020" name="Nature">
        <title>Giant virus diversity and host interactions through global metagenomics.</title>
        <authorList>
            <person name="Schulz F."/>
            <person name="Roux S."/>
            <person name="Paez-Espino D."/>
            <person name="Jungbluth S."/>
            <person name="Walsh D.A."/>
            <person name="Denef V.J."/>
            <person name="McMahon K.D."/>
            <person name="Konstantinidis K.T."/>
            <person name="Eloe-Fadrosh E.A."/>
            <person name="Kyrpides N.C."/>
            <person name="Woyke T."/>
        </authorList>
    </citation>
    <scope>NUCLEOTIDE SEQUENCE</scope>
    <source>
        <strain evidence="2">GVMAG-M-3300023179-103</strain>
    </source>
</reference>
<protein>
    <recommendedName>
        <fullName evidence="1">C2H2-type domain-containing protein</fullName>
    </recommendedName>
</protein>